<dbReference type="Pfam" id="PF13460">
    <property type="entry name" value="NAD_binding_10"/>
    <property type="match status" value="1"/>
</dbReference>
<comment type="cofactor">
    <cofactor evidence="2">
        <name>NAD(+)</name>
        <dbReference type="ChEBI" id="CHEBI:57540"/>
    </cofactor>
</comment>
<dbReference type="CDD" id="cd05265">
    <property type="entry name" value="SDR_a1"/>
    <property type="match status" value="1"/>
</dbReference>
<dbReference type="GO" id="GO:0005829">
    <property type="term" value="C:cytosol"/>
    <property type="evidence" value="ECO:0007669"/>
    <property type="project" value="TreeGrafter"/>
</dbReference>
<reference key="1">
    <citation type="submission" date="2017-08" db="EMBL/GenBank/DDBJ databases">
        <title>A dynamic microbial community with high functional redundancy inhabits the cold, oxic subseafloor aquifer.</title>
        <authorList>
            <person name="Tully B.J."/>
            <person name="Wheat C.G."/>
            <person name="Glazer B.T."/>
            <person name="Huber J.A."/>
        </authorList>
    </citation>
    <scope>NUCLEOTIDE SEQUENCE [LARGE SCALE GENOMIC DNA]</scope>
</reference>
<comment type="catalytic activity">
    <reaction evidence="1">
        <text>UDP-alpha-D-glucose = UDP-alpha-D-galactose</text>
        <dbReference type="Rhea" id="RHEA:22168"/>
        <dbReference type="ChEBI" id="CHEBI:58885"/>
        <dbReference type="ChEBI" id="CHEBI:66914"/>
        <dbReference type="EC" id="5.1.3.2"/>
    </reaction>
</comment>
<dbReference type="PANTHER" id="PTHR43725">
    <property type="entry name" value="UDP-GLUCOSE 4-EPIMERASE"/>
    <property type="match status" value="1"/>
</dbReference>
<feature type="domain" description="NAD(P)-binding" evidence="10">
    <location>
        <begin position="8"/>
        <end position="150"/>
    </location>
</feature>
<sequence>MSKILFIGGTGNISLSCVEEAAKAGHDVYVFNRGRSIPESLAGVTQIVGDMDDDKSYAQLADQQWDVVAQFMAFMPAQIQRDIDIFSGNTGHYIFISSASCYQHTADSYIITELTPTINPHWKYSQNKIECESVLKSCVNLNWTIVRPSHTVRTWLPTLIGEDIVWRLLNDRPLLVPGDGNAPWTLTRSEDFAVPFVALMGVKDAYFEDFHITGDAGFTWDAIYQQIAKSYGKSANIVHVSTDTIVAMAPDFAGPLLGDKAWTTLFDNSKVKKVAGDFSCETNLENILSGPLEWTKANSSVSNPSNPELEATVDRIIAAALKLGG</sequence>
<dbReference type="EC" id="5.1.3.2" evidence="4"/>
<gene>
    <name evidence="11" type="ORF">COB13_04945</name>
</gene>
<dbReference type="InterPro" id="IPR036291">
    <property type="entry name" value="NAD(P)-bd_dom_sf"/>
</dbReference>
<evidence type="ECO:0000256" key="4">
    <source>
        <dbReference type="ARBA" id="ARBA00013189"/>
    </source>
</evidence>
<dbReference type="EMBL" id="NVUS01000004">
    <property type="protein sequence ID" value="PCJ02541.1"/>
    <property type="molecule type" value="Genomic_DNA"/>
</dbReference>
<protein>
    <recommendedName>
        <fullName evidence="5">UDP-glucose 4-epimerase</fullName>
        <ecNumber evidence="4">5.1.3.2</ecNumber>
    </recommendedName>
    <alternativeName>
        <fullName evidence="9">Galactowaldenase</fullName>
    </alternativeName>
    <alternativeName>
        <fullName evidence="8">UDP-galactose 4-epimerase</fullName>
    </alternativeName>
</protein>
<dbReference type="PANTHER" id="PTHR43725:SF47">
    <property type="entry name" value="UDP-GLUCOSE 4-EPIMERASE"/>
    <property type="match status" value="1"/>
</dbReference>
<evidence type="ECO:0000256" key="2">
    <source>
        <dbReference type="ARBA" id="ARBA00001911"/>
    </source>
</evidence>
<accession>A0A2A4Z6L7</accession>
<evidence type="ECO:0000256" key="3">
    <source>
        <dbReference type="ARBA" id="ARBA00007637"/>
    </source>
</evidence>
<dbReference type="Gene3D" id="3.40.50.720">
    <property type="entry name" value="NAD(P)-binding Rossmann-like Domain"/>
    <property type="match status" value="1"/>
</dbReference>
<evidence type="ECO:0000256" key="7">
    <source>
        <dbReference type="ARBA" id="ARBA00023235"/>
    </source>
</evidence>
<comment type="similarity">
    <text evidence="3">Belongs to the NAD(P)-dependent epimerase/dehydratase family.</text>
</comment>
<name>A0A2A4Z6L7_9PROT</name>
<evidence type="ECO:0000256" key="1">
    <source>
        <dbReference type="ARBA" id="ARBA00000083"/>
    </source>
</evidence>
<dbReference type="GO" id="GO:0003978">
    <property type="term" value="F:UDP-glucose 4-epimerase activity"/>
    <property type="evidence" value="ECO:0007669"/>
    <property type="project" value="UniProtKB-EC"/>
</dbReference>
<evidence type="ECO:0000256" key="6">
    <source>
        <dbReference type="ARBA" id="ARBA00023027"/>
    </source>
</evidence>
<evidence type="ECO:0000259" key="10">
    <source>
        <dbReference type="Pfam" id="PF13460"/>
    </source>
</evidence>
<dbReference type="SUPFAM" id="SSF51735">
    <property type="entry name" value="NAD(P)-binding Rossmann-fold domains"/>
    <property type="match status" value="1"/>
</dbReference>
<proteinExistence type="inferred from homology"/>
<dbReference type="AlphaFoldDB" id="A0A2A4Z6L7"/>
<evidence type="ECO:0000256" key="8">
    <source>
        <dbReference type="ARBA" id="ARBA00031367"/>
    </source>
</evidence>
<dbReference type="InterPro" id="IPR016040">
    <property type="entry name" value="NAD(P)-bd_dom"/>
</dbReference>
<reference evidence="11" key="2">
    <citation type="journal article" date="2018" name="ISME J.">
        <title>A dynamic microbial community with high functional redundancy inhabits the cold, oxic subseafloor aquifer.</title>
        <authorList>
            <person name="Tully B.J."/>
            <person name="Wheat C.G."/>
            <person name="Glazer B.T."/>
            <person name="Huber J.A."/>
        </authorList>
    </citation>
    <scope>NUCLEOTIDE SEQUENCE</scope>
    <source>
        <strain evidence="11">NORP83</strain>
    </source>
</reference>
<dbReference type="GO" id="GO:0005996">
    <property type="term" value="P:monosaccharide metabolic process"/>
    <property type="evidence" value="ECO:0007669"/>
    <property type="project" value="TreeGrafter"/>
</dbReference>
<dbReference type="PROSITE" id="PS51257">
    <property type="entry name" value="PROKAR_LIPOPROTEIN"/>
    <property type="match status" value="1"/>
</dbReference>
<evidence type="ECO:0000256" key="9">
    <source>
        <dbReference type="ARBA" id="ARBA00033067"/>
    </source>
</evidence>
<evidence type="ECO:0000313" key="11">
    <source>
        <dbReference type="EMBL" id="PCJ02541.1"/>
    </source>
</evidence>
<evidence type="ECO:0000256" key="5">
    <source>
        <dbReference type="ARBA" id="ARBA00018569"/>
    </source>
</evidence>
<organism evidence="11">
    <name type="scientific">OCS116 cluster bacterium</name>
    <dbReference type="NCBI Taxonomy" id="2030921"/>
    <lineage>
        <taxon>Bacteria</taxon>
        <taxon>Pseudomonadati</taxon>
        <taxon>Pseudomonadota</taxon>
        <taxon>Alphaproteobacteria</taxon>
        <taxon>OCS116 cluster</taxon>
    </lineage>
</organism>
<keyword evidence="7" id="KW-0413">Isomerase</keyword>
<keyword evidence="6" id="KW-0520">NAD</keyword>
<comment type="caution">
    <text evidence="11">The sequence shown here is derived from an EMBL/GenBank/DDBJ whole genome shotgun (WGS) entry which is preliminary data.</text>
</comment>